<name>A0ABM1PRE2_DROAR</name>
<dbReference type="GeneID" id="108618316"/>
<reference evidence="1" key="2">
    <citation type="journal article" date="2016" name="G3 (Bethesda)">
        <title>Genome Evolution in Three Species of Cactophilic Drosophila.</title>
        <authorList>
            <person name="Sanchez-Flores A."/>
            <person name="Penazola F."/>
            <person name="Carpinteyro-Ponce J."/>
            <person name="Nazario-Yepiz N."/>
            <person name="Abreu-Goodger C."/>
            <person name="Machado C.A."/>
            <person name="Markow T.A."/>
        </authorList>
    </citation>
    <scope>NUCLEOTIDE SEQUENCE [LARGE SCALE GENOMIC DNA]</scope>
</reference>
<gene>
    <name evidence="2" type="primary">LOC108618316</name>
</gene>
<reference evidence="2" key="3">
    <citation type="submission" date="2025-08" db="UniProtKB">
        <authorList>
            <consortium name="RefSeq"/>
        </authorList>
    </citation>
    <scope>IDENTIFICATION</scope>
    <source>
        <tissue evidence="2">Whole organism</tissue>
    </source>
</reference>
<protein>
    <submittedName>
        <fullName evidence="2">Uncharacterized protein LOC108618316</fullName>
    </submittedName>
</protein>
<evidence type="ECO:0000313" key="1">
    <source>
        <dbReference type="Proteomes" id="UP000694904"/>
    </source>
</evidence>
<keyword evidence="1" id="KW-1185">Reference proteome</keyword>
<dbReference type="Pfam" id="PF03999">
    <property type="entry name" value="MAP65_ASE1"/>
    <property type="match status" value="1"/>
</dbReference>
<accession>A0ABM1PRE2</accession>
<organism evidence="1 2">
    <name type="scientific">Drosophila arizonae</name>
    <name type="common">Fruit fly</name>
    <dbReference type="NCBI Taxonomy" id="7263"/>
    <lineage>
        <taxon>Eukaryota</taxon>
        <taxon>Metazoa</taxon>
        <taxon>Ecdysozoa</taxon>
        <taxon>Arthropoda</taxon>
        <taxon>Hexapoda</taxon>
        <taxon>Insecta</taxon>
        <taxon>Pterygota</taxon>
        <taxon>Neoptera</taxon>
        <taxon>Endopterygota</taxon>
        <taxon>Diptera</taxon>
        <taxon>Brachycera</taxon>
        <taxon>Muscomorpha</taxon>
        <taxon>Ephydroidea</taxon>
        <taxon>Drosophilidae</taxon>
        <taxon>Drosophila</taxon>
    </lineage>
</organism>
<sequence length="310" mass="36315">MADNSAATEAKAMSLELIDKLAIRVKHLYSELLNTSCAKEDSLKYEIQSLLTEIDQMELELDLKVVSKDRRNYMATDIWLLTMDKELVELREELSKRIVSNLATYVNKMPKADEMSAIRDYVQSLRELHEARMNEVFNLRYSIQNEMKVLGIDPETEEEENLLDYTDQCLTANVVETLMEMKTESTDKIEGLHDDVSCLRKELCEKVDQMQALCEYFSSRIRKLDDSLVSFELLKQQLKSYDALHMTTAKTVIQELRIEVEKYWDLKMQNVKYRKDFLMIVNDGTWEGALEKLGHEVDSLKEFYETNRRL</sequence>
<dbReference type="RefSeq" id="XP_017869778.1">
    <property type="nucleotide sequence ID" value="XM_018014289.1"/>
</dbReference>
<dbReference type="Proteomes" id="UP000694904">
    <property type="component" value="Chromosome X"/>
</dbReference>
<reference evidence="1" key="1">
    <citation type="journal article" date="1997" name="Nucleic Acids Res.">
        <title>tRNAscan-SE: a program for improved detection of transfer RNA genes in genomic sequence.</title>
        <authorList>
            <person name="Lowe T.M."/>
            <person name="Eddy S.R."/>
        </authorList>
    </citation>
    <scope>NUCLEOTIDE SEQUENCE [LARGE SCALE GENOMIC DNA]</scope>
</reference>
<evidence type="ECO:0000313" key="2">
    <source>
        <dbReference type="RefSeq" id="XP_017869778.1"/>
    </source>
</evidence>
<proteinExistence type="predicted"/>